<accession>A0ABR3VXR9</accession>
<feature type="compositionally biased region" description="Low complexity" evidence="1">
    <location>
        <begin position="947"/>
        <end position="983"/>
    </location>
</feature>
<keyword evidence="3" id="KW-1185">Reference proteome</keyword>
<organism evidence="2 3">
    <name type="scientific">Diaporthe australafricana</name>
    <dbReference type="NCBI Taxonomy" id="127596"/>
    <lineage>
        <taxon>Eukaryota</taxon>
        <taxon>Fungi</taxon>
        <taxon>Dikarya</taxon>
        <taxon>Ascomycota</taxon>
        <taxon>Pezizomycotina</taxon>
        <taxon>Sordariomycetes</taxon>
        <taxon>Sordariomycetidae</taxon>
        <taxon>Diaporthales</taxon>
        <taxon>Diaporthaceae</taxon>
        <taxon>Diaporthe</taxon>
    </lineage>
</organism>
<feature type="compositionally biased region" description="Polar residues" evidence="1">
    <location>
        <begin position="985"/>
        <end position="996"/>
    </location>
</feature>
<proteinExistence type="predicted"/>
<evidence type="ECO:0000313" key="2">
    <source>
        <dbReference type="EMBL" id="KAL1847853.1"/>
    </source>
</evidence>
<reference evidence="2 3" key="1">
    <citation type="journal article" date="2024" name="IMA Fungus">
        <title>IMA Genome - F19 : A genome assembly and annotation guide to empower mycologists, including annotated draft genome sequences of Ceratocystis pirilliformis, Diaporthe australafricana, Fusarium ophioides, Paecilomyces lecythidis, and Sporothrix stenoceras.</title>
        <authorList>
            <person name="Aylward J."/>
            <person name="Wilson A.M."/>
            <person name="Visagie C.M."/>
            <person name="Spraker J."/>
            <person name="Barnes I."/>
            <person name="Buitendag C."/>
            <person name="Ceriani C."/>
            <person name="Del Mar Angel L."/>
            <person name="du Plessis D."/>
            <person name="Fuchs T."/>
            <person name="Gasser K."/>
            <person name="Kramer D."/>
            <person name="Li W."/>
            <person name="Munsamy K."/>
            <person name="Piso A."/>
            <person name="Price J.L."/>
            <person name="Sonnekus B."/>
            <person name="Thomas C."/>
            <person name="van der Nest A."/>
            <person name="van Dijk A."/>
            <person name="van Heerden A."/>
            <person name="van Vuuren N."/>
            <person name="Yilmaz N."/>
            <person name="Duong T.A."/>
            <person name="van der Merwe N.A."/>
            <person name="Wingfield M.J."/>
            <person name="Wingfield B.D."/>
        </authorList>
    </citation>
    <scope>NUCLEOTIDE SEQUENCE [LARGE SCALE GENOMIC DNA]</scope>
    <source>
        <strain evidence="2 3">CMW 18300</strain>
    </source>
</reference>
<comment type="caution">
    <text evidence="2">The sequence shown here is derived from an EMBL/GenBank/DDBJ whole genome shotgun (WGS) entry which is preliminary data.</text>
</comment>
<evidence type="ECO:0000256" key="1">
    <source>
        <dbReference type="SAM" id="MobiDB-lite"/>
    </source>
</evidence>
<evidence type="ECO:0000313" key="3">
    <source>
        <dbReference type="Proteomes" id="UP001583177"/>
    </source>
</evidence>
<feature type="region of interest" description="Disordered" evidence="1">
    <location>
        <begin position="947"/>
        <end position="996"/>
    </location>
</feature>
<dbReference type="Proteomes" id="UP001583177">
    <property type="component" value="Unassembled WGS sequence"/>
</dbReference>
<protein>
    <submittedName>
        <fullName evidence="2">Uncharacterized protein</fullName>
    </submittedName>
</protein>
<dbReference type="EMBL" id="JAWRVE010000231">
    <property type="protein sequence ID" value="KAL1847853.1"/>
    <property type="molecule type" value="Genomic_DNA"/>
</dbReference>
<sequence>MSAAQVTRQDFFAVYLDEDPDEWFPEQVRLKELGFNSVRWVCEILRRCLVWEFNSKYTNVNGTSQIFDHQMAFTAIDGSRPEPNRPFIIRISISVDMLWPLLIEEYSEAEKGACSFTLAATIVHELIHAMVHVRCQILNENPVWLNFNPDWRAQVGEEALSLLQVFGFRQVWDLTAYGDKAQVVRQNQGYDFFENETRSEEGWATENQYFGGISTCLGAGSFLPETRFITDLMIMGCFNMWPALDQSIYQALPFSMIERFFSQAFWDQELYKWGPEAMKIWPLNAPRAVNTWNTFMWRHVQLQFGRPARRWLREVYDRVAADDDHSVLWNWLFQLTKIAVEPKTCMIRWMQQQQEWKQTDKSLWVMRNRCADKANAAVTYLQQLFDEVNASQDMLSPLTPIELRYFREVFAALSSIHRALSQEATMYQSIAVDYHRQENAQTKTDIQNFYGANLRRRLDGIHSRIVNDCVQFLDLFQSIDPMVLLRLTQSQQVMDLLDSGRTDLRDKFIALRGLIQPVRQTFGEDYQAYVFDIEDFSGVARASAQNTARRIERTARRQLMTLQGPLRVVAQGWMDIISQGDRLRNAVDGSPEAAINANLTRTADYIQNITQIHQQSVAAQYPVPAADTTRMLPNQLLQQNQWVPDDTMRIQRFDTAPQGQINTWQTLYAEASGYVPYQDPLTGLTRFYRANIPDESGPSVNPMLAAQAQAQGQSLLGAFSPGVVPGAVPGGLPPNPPANNDFHSLMDTLYQQAQGALSVPNVPPTPAGQTVVFDPGMQALNTAGVNVPNANGPVTVRQAGAVVALRNLIDERGRQVQNNPAIAGHVVPAIYNQALQNVAGPNGEALTNNNVRGANNLFGRRASQYSMAFQQVEAVIRQQALGPDPTAALANAPAQVGGQQTTAGFAPPTNMLYDPVGDNAFQATPQPQFVDPRQLQVQQPGLGLFQSQQQNVPPQGQFPPQGMFQNQGGAWPQQPQQLQRPFRPSNPNAQQPPSLP</sequence>
<name>A0ABR3VXR9_9PEZI</name>
<gene>
    <name evidence="2" type="ORF">Daus18300_013800</name>
</gene>